<dbReference type="GO" id="GO:0030490">
    <property type="term" value="P:maturation of SSU-rRNA"/>
    <property type="evidence" value="ECO:0007669"/>
    <property type="project" value="UniProtKB-UniRule"/>
</dbReference>
<keyword evidence="1 2" id="KW-0690">Ribosome biogenesis</keyword>
<dbReference type="SUPFAM" id="SSF89919">
    <property type="entry name" value="Ribosome-binding factor A, RbfA"/>
    <property type="match status" value="1"/>
</dbReference>
<dbReference type="Pfam" id="PF02033">
    <property type="entry name" value="RBFA"/>
    <property type="match status" value="1"/>
</dbReference>
<dbReference type="GO" id="GO:0005829">
    <property type="term" value="C:cytosol"/>
    <property type="evidence" value="ECO:0007669"/>
    <property type="project" value="TreeGrafter"/>
</dbReference>
<dbReference type="InterPro" id="IPR000238">
    <property type="entry name" value="RbfA"/>
</dbReference>
<dbReference type="InterPro" id="IPR023799">
    <property type="entry name" value="RbfA_dom_sf"/>
</dbReference>
<dbReference type="InterPro" id="IPR015946">
    <property type="entry name" value="KH_dom-like_a/b"/>
</dbReference>
<reference evidence="3" key="1">
    <citation type="journal article" date="2011" name="Environ. Microbiol.">
        <title>Time-series analyses of Monterey Bay coastal microbial picoplankton using a 'genome proxy' microarray.</title>
        <authorList>
            <person name="Rich V.I."/>
            <person name="Pham V.D."/>
            <person name="Eppley J."/>
            <person name="Shi Y."/>
            <person name="DeLong E.F."/>
        </authorList>
    </citation>
    <scope>NUCLEOTIDE SEQUENCE</scope>
</reference>
<comment type="function">
    <text evidence="2">One of several proteins that assist in the late maturation steps of the functional core of the 30S ribosomal subunit. Associates with free 30S ribosomal subunits (but not with 30S subunits that are part of 70S ribosomes or polysomes). Required for efficient processing of 16S rRNA. May interact with the 5'-terminal helix region of 16S rRNA.</text>
</comment>
<dbReference type="PANTHER" id="PTHR33515:SF1">
    <property type="entry name" value="RIBOSOME-BINDING FACTOR A, CHLOROPLASTIC-RELATED"/>
    <property type="match status" value="1"/>
</dbReference>
<proteinExistence type="inferred from homology"/>
<gene>
    <name evidence="2" type="primary">rbfA</name>
</gene>
<name>E0XQB6_9GAMM</name>
<protein>
    <recommendedName>
        <fullName evidence="2">Ribosome-binding factor A</fullName>
    </recommendedName>
</protein>
<evidence type="ECO:0000256" key="1">
    <source>
        <dbReference type="ARBA" id="ARBA00022517"/>
    </source>
</evidence>
<dbReference type="Gene3D" id="3.30.300.20">
    <property type="match status" value="1"/>
</dbReference>
<dbReference type="AlphaFoldDB" id="E0XQB6"/>
<comment type="subunit">
    <text evidence="2">Monomer. Binds 30S ribosomal subunits, but not 50S ribosomal subunits or 70S ribosomes.</text>
</comment>
<dbReference type="PANTHER" id="PTHR33515">
    <property type="entry name" value="RIBOSOME-BINDING FACTOR A, CHLOROPLASTIC-RELATED"/>
    <property type="match status" value="1"/>
</dbReference>
<sequence>MSRDLRVADFVRDEVSRILQRDIRDPRVGAFVSVNDVRVSKDLFYAEIYVSSLQANDAKAKAELVDVLNRAAGFFRTELSKRHNMRVTPKPRFHYDELVERGPRLEQLIEQAVTQDQQRAELTVDDSFPRQSSDT</sequence>
<dbReference type="HAMAP" id="MF_00003">
    <property type="entry name" value="RbfA"/>
    <property type="match status" value="1"/>
</dbReference>
<dbReference type="NCBIfam" id="TIGR00082">
    <property type="entry name" value="rbfA"/>
    <property type="match status" value="1"/>
</dbReference>
<comment type="similarity">
    <text evidence="2">Belongs to the RbfA family.</text>
</comment>
<dbReference type="GO" id="GO:0043024">
    <property type="term" value="F:ribosomal small subunit binding"/>
    <property type="evidence" value="ECO:0007669"/>
    <property type="project" value="TreeGrafter"/>
</dbReference>
<organism evidence="3">
    <name type="scientific">uncultured gamma proteobacterium HF0010_01E20</name>
    <dbReference type="NCBI Taxonomy" id="710977"/>
    <lineage>
        <taxon>Bacteria</taxon>
        <taxon>Pseudomonadati</taxon>
        <taxon>Pseudomonadota</taxon>
        <taxon>Gammaproteobacteria</taxon>
        <taxon>environmental samples</taxon>
    </lineage>
</organism>
<keyword evidence="2" id="KW-0963">Cytoplasm</keyword>
<evidence type="ECO:0000313" key="3">
    <source>
        <dbReference type="EMBL" id="ADI16607.1"/>
    </source>
</evidence>
<comment type="subcellular location">
    <subcellularLocation>
        <location evidence="2">Cytoplasm</location>
    </subcellularLocation>
</comment>
<accession>E0XQB6</accession>
<dbReference type="EMBL" id="GU474841">
    <property type="protein sequence ID" value="ADI16607.1"/>
    <property type="molecule type" value="Genomic_DNA"/>
</dbReference>
<evidence type="ECO:0000256" key="2">
    <source>
        <dbReference type="HAMAP-Rule" id="MF_00003"/>
    </source>
</evidence>